<evidence type="ECO:0000259" key="6">
    <source>
        <dbReference type="Pfam" id="PF07167"/>
    </source>
</evidence>
<dbReference type="Proteomes" id="UP000182108">
    <property type="component" value="Unassembled WGS sequence"/>
</dbReference>
<dbReference type="PANTHER" id="PTHR36837:SF5">
    <property type="entry name" value="POLY-3-HYDROXYBUTYRATE SYNTHASE"/>
    <property type="match status" value="1"/>
</dbReference>
<keyword evidence="2" id="KW-0963">Cytoplasm</keyword>
<feature type="compositionally biased region" description="Low complexity" evidence="5">
    <location>
        <begin position="1"/>
        <end position="11"/>
    </location>
</feature>
<sequence>MSETQTPAQKPAAPPPTTAEFPNPQEMAKIYAEVAERAARLLGETMRKQLKEGIHPPADEVGIAQTYMEMMARLLANPYRLAQAQMNLMWDYFTLWQRSMLKLMGMKTPPVVEPEKGDRRFKDPDWEEHFLFDYIKQSYLIAARRIHEVVSDIKGADERTKKRIEFFTRNFIDALSPSNFALTNPEVFRETLRTHGQNLVRGLKNLLRDLEEGHGQLRIRMTDTSAFELGKNIATTPGKVVYQTELMQLIQYTPTTETVYKRPLLIVPPWINKYYILDLRPQNSLVKWLVDQGHTVFILSWVNPDERLAQATFEDYVQKGVLAALDAIEEQTGERVVNAAGYCLGGTLLATAAACLAGKRQKRLGSTTFLTTLIDFSEPGELGVFTTPETVAALEKKMQERGYLEGSEMATTFNMLRANDLIWSFVVNNYLLGKEPFPFDLLYWNSDSTRMPAAMHSFYLRKMYIENKLVEPGGIEILGTPIDLGKIKHPCYFISAVEDHIAPWRTTYKGARRLTGAPVRFVLGGSGHIAGIVNPPSANKYGYWTNPVTPLPEDPEEWLRGAEHHPGSWWPNWNDWLAAQDDTRVPARDPAQGKLPVIEDAPGSYVKVRI</sequence>
<keyword evidence="3" id="KW-0808">Transferase</keyword>
<evidence type="ECO:0000256" key="1">
    <source>
        <dbReference type="ARBA" id="ARBA00004496"/>
    </source>
</evidence>
<gene>
    <name evidence="7" type="ORF">Ga0061068_103220</name>
</gene>
<dbReference type="InterPro" id="IPR051321">
    <property type="entry name" value="PHA/PHB_synthase"/>
</dbReference>
<keyword evidence="4" id="KW-0012">Acyltransferase</keyword>
<feature type="region of interest" description="Disordered" evidence="5">
    <location>
        <begin position="1"/>
        <end position="23"/>
    </location>
</feature>
<organism evidence="7 8">
    <name type="scientific">Tepidiphilus thermophilus</name>
    <dbReference type="NCBI Taxonomy" id="876478"/>
    <lineage>
        <taxon>Bacteria</taxon>
        <taxon>Pseudomonadati</taxon>
        <taxon>Pseudomonadota</taxon>
        <taxon>Hydrogenophilia</taxon>
        <taxon>Hydrogenophilales</taxon>
        <taxon>Hydrogenophilaceae</taxon>
        <taxon>Tepidiphilus</taxon>
    </lineage>
</organism>
<dbReference type="GO" id="GO:0005737">
    <property type="term" value="C:cytoplasm"/>
    <property type="evidence" value="ECO:0007669"/>
    <property type="project" value="UniProtKB-SubCell"/>
</dbReference>
<dbReference type="NCBIfam" id="TIGR01838">
    <property type="entry name" value="PHA_synth_I"/>
    <property type="match status" value="1"/>
</dbReference>
<keyword evidence="8" id="KW-1185">Reference proteome</keyword>
<evidence type="ECO:0000313" key="7">
    <source>
        <dbReference type="EMBL" id="CUB06597.1"/>
    </source>
</evidence>
<comment type="subcellular location">
    <subcellularLocation>
        <location evidence="1">Cytoplasm</location>
    </subcellularLocation>
</comment>
<dbReference type="SUPFAM" id="SSF53474">
    <property type="entry name" value="alpha/beta-Hydrolases"/>
    <property type="match status" value="1"/>
</dbReference>
<dbReference type="OrthoDB" id="7208816at2"/>
<protein>
    <submittedName>
        <fullName evidence="7">Poly(R)-hydroxyalkanoic acid synthase, class I</fullName>
    </submittedName>
</protein>
<dbReference type="InterPro" id="IPR010941">
    <property type="entry name" value="PhaC_N"/>
</dbReference>
<dbReference type="Gene3D" id="3.40.50.1820">
    <property type="entry name" value="alpha/beta hydrolase"/>
    <property type="match status" value="1"/>
</dbReference>
<evidence type="ECO:0000256" key="5">
    <source>
        <dbReference type="SAM" id="MobiDB-lite"/>
    </source>
</evidence>
<dbReference type="AlphaFoldDB" id="A0A0K6ITG6"/>
<evidence type="ECO:0000256" key="2">
    <source>
        <dbReference type="ARBA" id="ARBA00022490"/>
    </source>
</evidence>
<dbReference type="RefSeq" id="WP_055423166.1">
    <property type="nucleotide sequence ID" value="NZ_CYHH01000003.1"/>
</dbReference>
<evidence type="ECO:0000256" key="3">
    <source>
        <dbReference type="ARBA" id="ARBA00022679"/>
    </source>
</evidence>
<evidence type="ECO:0000256" key="4">
    <source>
        <dbReference type="ARBA" id="ARBA00023315"/>
    </source>
</evidence>
<dbReference type="EMBL" id="CYHH01000003">
    <property type="protein sequence ID" value="CUB06597.1"/>
    <property type="molecule type" value="Genomic_DNA"/>
</dbReference>
<dbReference type="InterPro" id="IPR029058">
    <property type="entry name" value="AB_hydrolase_fold"/>
</dbReference>
<proteinExistence type="predicted"/>
<reference evidence="8" key="1">
    <citation type="submission" date="2015-08" db="EMBL/GenBank/DDBJ databases">
        <authorList>
            <person name="Babu N.S."/>
            <person name="Beckwith C.J."/>
            <person name="Beseler K.G."/>
            <person name="Brison A."/>
            <person name="Carone J.V."/>
            <person name="Caskin T.P."/>
            <person name="Diamond M."/>
            <person name="Durham M.E."/>
            <person name="Foxe J.M."/>
            <person name="Go M."/>
            <person name="Henderson B.A."/>
            <person name="Jones I.B."/>
            <person name="McGettigan J.A."/>
            <person name="Micheletti S.J."/>
            <person name="Nasrallah M.E."/>
            <person name="Ortiz D."/>
            <person name="Piller C.R."/>
            <person name="Privatt S.R."/>
            <person name="Schneider S.L."/>
            <person name="Sharp S."/>
            <person name="Smith T.C."/>
            <person name="Stanton J.D."/>
            <person name="Ullery H.E."/>
            <person name="Wilson R.J."/>
            <person name="Serrano M.G."/>
            <person name="Buck G."/>
            <person name="Lee V."/>
            <person name="Wang Y."/>
            <person name="Carvalho R."/>
            <person name="Voegtly L."/>
            <person name="Shi R."/>
            <person name="Duckworth R."/>
            <person name="Johnson A."/>
            <person name="Loviza R."/>
            <person name="Walstead R."/>
            <person name="Shah Z."/>
            <person name="Kiflezghi M."/>
            <person name="Wade K."/>
            <person name="Ball S.L."/>
            <person name="Bradley K.W."/>
            <person name="Asai D.J."/>
            <person name="Bowman C.A."/>
            <person name="Russell D.A."/>
            <person name="Pope W.H."/>
            <person name="Jacobs-Sera D."/>
            <person name="Hendrix R.W."/>
            <person name="Hatfull G.F."/>
        </authorList>
    </citation>
    <scope>NUCLEOTIDE SEQUENCE [LARGE SCALE GENOMIC DNA]</scope>
    <source>
        <strain evidence="8">JCM 19170</strain>
    </source>
</reference>
<dbReference type="GO" id="GO:0016746">
    <property type="term" value="F:acyltransferase activity"/>
    <property type="evidence" value="ECO:0007669"/>
    <property type="project" value="UniProtKB-KW"/>
</dbReference>
<dbReference type="Pfam" id="PF07167">
    <property type="entry name" value="PhaC_N"/>
    <property type="match status" value="1"/>
</dbReference>
<feature type="domain" description="Poly-beta-hydroxybutyrate polymerase N-terminal" evidence="6">
    <location>
        <begin position="118"/>
        <end position="289"/>
    </location>
</feature>
<accession>A0A0K6ITG6</accession>
<name>A0A0K6ITG6_9PROT</name>
<dbReference type="PANTHER" id="PTHR36837">
    <property type="entry name" value="POLY(3-HYDROXYALKANOATE) POLYMERASE SUBUNIT PHAC"/>
    <property type="match status" value="1"/>
</dbReference>
<dbReference type="GO" id="GO:0042619">
    <property type="term" value="P:poly-hydroxybutyrate biosynthetic process"/>
    <property type="evidence" value="ECO:0007669"/>
    <property type="project" value="InterPro"/>
</dbReference>
<evidence type="ECO:0000313" key="8">
    <source>
        <dbReference type="Proteomes" id="UP000182108"/>
    </source>
</evidence>
<dbReference type="InterPro" id="IPR010963">
    <property type="entry name" value="PHA_synth_I"/>
</dbReference>